<dbReference type="EMBL" id="GL378387">
    <property type="protein sequence ID" value="EFJ41996.1"/>
    <property type="molecule type" value="Genomic_DNA"/>
</dbReference>
<reference evidence="1 2" key="1">
    <citation type="journal article" date="2010" name="Science">
        <title>Genomic analysis of organismal complexity in the multicellular green alga Volvox carteri.</title>
        <authorList>
            <person name="Prochnik S.E."/>
            <person name="Umen J."/>
            <person name="Nedelcu A.M."/>
            <person name="Hallmann A."/>
            <person name="Miller S.M."/>
            <person name="Nishii I."/>
            <person name="Ferris P."/>
            <person name="Kuo A."/>
            <person name="Mitros T."/>
            <person name="Fritz-Laylin L.K."/>
            <person name="Hellsten U."/>
            <person name="Chapman J."/>
            <person name="Simakov O."/>
            <person name="Rensing S.A."/>
            <person name="Terry A."/>
            <person name="Pangilinan J."/>
            <person name="Kapitonov V."/>
            <person name="Jurka J."/>
            <person name="Salamov A."/>
            <person name="Shapiro H."/>
            <person name="Schmutz J."/>
            <person name="Grimwood J."/>
            <person name="Lindquist E."/>
            <person name="Lucas S."/>
            <person name="Grigoriev I.V."/>
            <person name="Schmitt R."/>
            <person name="Kirk D."/>
            <person name="Rokhsar D.S."/>
        </authorList>
    </citation>
    <scope>NUCLEOTIDE SEQUENCE [LARGE SCALE GENOMIC DNA]</scope>
    <source>
        <strain evidence="2">f. Nagariensis / Eve</strain>
    </source>
</reference>
<evidence type="ECO:0000313" key="2">
    <source>
        <dbReference type="Proteomes" id="UP000001058"/>
    </source>
</evidence>
<proteinExistence type="predicted"/>
<sequence>MSTQRCPHCGREFKELRLHLLRNPYGCKGVIESTLPGCCVAGGDVANNDKLFTDNEPVLVVNVECRQSVPLDEPSIGTFEMGVSYLDHLDKYAEANSEKPPEKSLSSEVETFLAANLSGCKLQEFLRLFKQFPGEAYTPSADTLKGIYNSLWDYHLCVPLTCRTQARDIRQYGMTDLTTTGPKESYVKTLWASYQFTNKKMETIQQQVTSKLNIVTARGAAHDDEYESNCLAEWPASRIIRLHTAGDSAAAGLHCLVVTGNSKGGHTAAELNPKFVLNDLVGLPPDDLIPVVSEEVMDEQQHHWQQHQQDVCGGGQAEPPRREVSVEATVRWPLPERAAAVIVPLMLAAAEATTAHAIFRALMTMCSHYDLQGTLRHIKVEDALYCLKAGKCFILGISRDLHL</sequence>
<evidence type="ECO:0000313" key="1">
    <source>
        <dbReference type="EMBL" id="EFJ41996.1"/>
    </source>
</evidence>
<dbReference type="KEGG" id="vcn:VOLCADRAFT_107424"/>
<organism evidence="2">
    <name type="scientific">Volvox carteri f. nagariensis</name>
    <dbReference type="NCBI Taxonomy" id="3068"/>
    <lineage>
        <taxon>Eukaryota</taxon>
        <taxon>Viridiplantae</taxon>
        <taxon>Chlorophyta</taxon>
        <taxon>core chlorophytes</taxon>
        <taxon>Chlorophyceae</taxon>
        <taxon>CS clade</taxon>
        <taxon>Chlamydomonadales</taxon>
        <taxon>Volvocaceae</taxon>
        <taxon>Volvox</taxon>
    </lineage>
</organism>
<dbReference type="RefSeq" id="XP_002956871.1">
    <property type="nucleotide sequence ID" value="XM_002956825.1"/>
</dbReference>
<name>D8UDY6_VOLCA</name>
<dbReference type="InParanoid" id="D8UDY6"/>
<dbReference type="GeneID" id="9622642"/>
<dbReference type="OrthoDB" id="560387at2759"/>
<gene>
    <name evidence="1" type="ORF">VOLCADRAFT_107424</name>
</gene>
<accession>D8UDY6</accession>
<dbReference type="Proteomes" id="UP000001058">
    <property type="component" value="Unassembled WGS sequence"/>
</dbReference>
<dbReference type="AlphaFoldDB" id="D8UDY6"/>
<keyword evidence="2" id="KW-1185">Reference proteome</keyword>
<protein>
    <submittedName>
        <fullName evidence="1">Uncharacterized protein</fullName>
    </submittedName>
</protein>